<evidence type="ECO:0000313" key="2">
    <source>
        <dbReference type="Proteomes" id="UP001162992"/>
    </source>
</evidence>
<evidence type="ECO:0000313" key="1">
    <source>
        <dbReference type="EMBL" id="KAJ7564129.1"/>
    </source>
</evidence>
<name>A0ACC2ECA8_DIPCM</name>
<keyword evidence="2" id="KW-1185">Reference proteome</keyword>
<accession>A0ACC2ECA8</accession>
<gene>
    <name evidence="1" type="ORF">O6H91_02G003600</name>
</gene>
<sequence>MGGSMGKDQSQEAQESSQKEALNSTLNAVQESAGIEPKEAIHIPRDNNWFRVHEGDTLWSLSEKHLGDPTQWRELQSACNLGSDPLVLLPGSQITEACVARARKMSRRK</sequence>
<organism evidence="1 2">
    <name type="scientific">Diphasiastrum complanatum</name>
    <name type="common">Issler's clubmoss</name>
    <name type="synonym">Lycopodium complanatum</name>
    <dbReference type="NCBI Taxonomy" id="34168"/>
    <lineage>
        <taxon>Eukaryota</taxon>
        <taxon>Viridiplantae</taxon>
        <taxon>Streptophyta</taxon>
        <taxon>Embryophyta</taxon>
        <taxon>Tracheophyta</taxon>
        <taxon>Lycopodiopsida</taxon>
        <taxon>Lycopodiales</taxon>
        <taxon>Lycopodiaceae</taxon>
        <taxon>Lycopodioideae</taxon>
        <taxon>Diphasiastrum</taxon>
    </lineage>
</organism>
<reference evidence="2" key="1">
    <citation type="journal article" date="2024" name="Proc. Natl. Acad. Sci. U.S.A.">
        <title>Extraordinary preservation of gene collinearity over three hundred million years revealed in homosporous lycophytes.</title>
        <authorList>
            <person name="Li C."/>
            <person name="Wickell D."/>
            <person name="Kuo L.Y."/>
            <person name="Chen X."/>
            <person name="Nie B."/>
            <person name="Liao X."/>
            <person name="Peng D."/>
            <person name="Ji J."/>
            <person name="Jenkins J."/>
            <person name="Williams M."/>
            <person name="Shu S."/>
            <person name="Plott C."/>
            <person name="Barry K."/>
            <person name="Rajasekar S."/>
            <person name="Grimwood J."/>
            <person name="Han X."/>
            <person name="Sun S."/>
            <person name="Hou Z."/>
            <person name="He W."/>
            <person name="Dai G."/>
            <person name="Sun C."/>
            <person name="Schmutz J."/>
            <person name="Leebens-Mack J.H."/>
            <person name="Li F.W."/>
            <person name="Wang L."/>
        </authorList>
    </citation>
    <scope>NUCLEOTIDE SEQUENCE [LARGE SCALE GENOMIC DNA]</scope>
    <source>
        <strain evidence="2">cv. PW_Plant_1</strain>
    </source>
</reference>
<dbReference type="Proteomes" id="UP001162992">
    <property type="component" value="Chromosome 2"/>
</dbReference>
<protein>
    <submittedName>
        <fullName evidence="1">Uncharacterized protein</fullName>
    </submittedName>
</protein>
<dbReference type="EMBL" id="CM055093">
    <property type="protein sequence ID" value="KAJ7564129.1"/>
    <property type="molecule type" value="Genomic_DNA"/>
</dbReference>
<proteinExistence type="predicted"/>
<comment type="caution">
    <text evidence="1">The sequence shown here is derived from an EMBL/GenBank/DDBJ whole genome shotgun (WGS) entry which is preliminary data.</text>
</comment>